<feature type="transmembrane region" description="Helical" evidence="3">
    <location>
        <begin position="7"/>
        <end position="24"/>
    </location>
</feature>
<dbReference type="InterPro" id="IPR046773">
    <property type="entry name" value="DOCKER_Lobe_C"/>
</dbReference>
<evidence type="ECO:0000256" key="2">
    <source>
        <dbReference type="PROSITE-ProRule" id="PRU00984"/>
    </source>
</evidence>
<feature type="domain" description="DOCKER" evidence="4">
    <location>
        <begin position="78"/>
        <end position="496"/>
    </location>
</feature>
<evidence type="ECO:0000313" key="5">
    <source>
        <dbReference type="Ensembl" id="ENSLCNP00005013895.1"/>
    </source>
</evidence>
<proteinExistence type="inferred from homology"/>
<dbReference type="PROSITE" id="PS51651">
    <property type="entry name" value="DOCKER"/>
    <property type="match status" value="1"/>
</dbReference>
<dbReference type="AlphaFoldDB" id="A0A667HS17"/>
<evidence type="ECO:0000313" key="6">
    <source>
        <dbReference type="Proteomes" id="UP000472241"/>
    </source>
</evidence>
<evidence type="ECO:0000259" key="4">
    <source>
        <dbReference type="PROSITE" id="PS51651"/>
    </source>
</evidence>
<protein>
    <recommendedName>
        <fullName evidence="4">DOCKER domain-containing protein</fullName>
    </recommendedName>
</protein>
<dbReference type="InterPro" id="IPR043161">
    <property type="entry name" value="DOCK_C_lobe_A"/>
</dbReference>
<dbReference type="InterPro" id="IPR026791">
    <property type="entry name" value="DOCK"/>
</dbReference>
<dbReference type="GO" id="GO:0060997">
    <property type="term" value="P:dendritic spine morphogenesis"/>
    <property type="evidence" value="ECO:0007669"/>
    <property type="project" value="TreeGrafter"/>
</dbReference>
<dbReference type="PANTHER" id="PTHR23317">
    <property type="entry name" value="DEDICATOR OF CYTOKINESIS DOCK"/>
    <property type="match status" value="1"/>
</dbReference>
<dbReference type="GO" id="GO:0007264">
    <property type="term" value="P:small GTPase-mediated signal transduction"/>
    <property type="evidence" value="ECO:0007669"/>
    <property type="project" value="InterPro"/>
</dbReference>
<dbReference type="Gene3D" id="1.25.40.410">
    <property type="match status" value="1"/>
</dbReference>
<dbReference type="FunFam" id="1.25.40.410:FF:000001">
    <property type="entry name" value="dedicator of cytokinesis protein 9 isoform X2"/>
    <property type="match status" value="1"/>
</dbReference>
<dbReference type="GO" id="GO:0005085">
    <property type="term" value="F:guanyl-nucleotide exchange factor activity"/>
    <property type="evidence" value="ECO:0007669"/>
    <property type="project" value="UniProtKB-KW"/>
</dbReference>
<comment type="similarity">
    <text evidence="2">Belongs to the DOCK family.</text>
</comment>
<dbReference type="InterPro" id="IPR027357">
    <property type="entry name" value="DOCKER_dom"/>
</dbReference>
<name>A0A667HS17_LYNCA</name>
<dbReference type="GO" id="GO:0030334">
    <property type="term" value="P:regulation of cell migration"/>
    <property type="evidence" value="ECO:0007669"/>
    <property type="project" value="TreeGrafter"/>
</dbReference>
<keyword evidence="3" id="KW-0472">Membrane</keyword>
<dbReference type="Pfam" id="PF20421">
    <property type="entry name" value="DHR-2_Lobe_C"/>
    <property type="match status" value="1"/>
</dbReference>
<dbReference type="Pfam" id="PF06920">
    <property type="entry name" value="DHR-2_Lobe_A"/>
    <property type="match status" value="1"/>
</dbReference>
<evidence type="ECO:0000256" key="3">
    <source>
        <dbReference type="SAM" id="Phobius"/>
    </source>
</evidence>
<sequence>MSCHRKGNFVFLFSFFFLVSILLYRRRCLSLFQKNSNFPAEVKDLTKRIRTVLMATAQMKEHEKDPEMLVDLQYSLANSYASTPELRRTWLESMAKIHARNGDLSEAAMCYIHIAALIAEYLKRKGMFSMGWPAFLSITPNIKEEGAMKEDSGMEDTPYNEKILVEQLYLCAEFLWKSERYELIADVNKPIISVFEKQRDFKKLSDLYYDIHRSYLKVAEVVNSEKRLFGRYYRVGFFEEEEGKEYIYKEPKLTGLSEISQRLLKLYADKFGADNVKIIQDSNKVNPKDLDPKYAYIQVTYVTPFFEEKEIEDRKTDFEMHHNINRFVFETPFTLSGKKHGGVEEQCKRRTVLTTSHLFPYVKKRIQVISQSSTELNPIEVAIDEMSKKVSELNQLCTMDEVDMIRLQLKVQGSVSVKVNAGPMAYARAFLEETNAKRYPDNQVKLLKEIFRRCGQALDVNERLIKEDQLEYQEELRSHYKDMLSELSTIMNEQVRPSWRRPTLPVHRKCPFYPRCQEACKCLLSFVTTMALSCSLLHVQHSAPLQREIRLGKNLFKKQKRR</sequence>
<organism evidence="5 6">
    <name type="scientific">Lynx canadensis</name>
    <name type="common">Canada lynx</name>
    <name type="synonym">Felis canadensis</name>
    <dbReference type="NCBI Taxonomy" id="61383"/>
    <lineage>
        <taxon>Eukaryota</taxon>
        <taxon>Metazoa</taxon>
        <taxon>Chordata</taxon>
        <taxon>Craniata</taxon>
        <taxon>Vertebrata</taxon>
        <taxon>Euteleostomi</taxon>
        <taxon>Mammalia</taxon>
        <taxon>Eutheria</taxon>
        <taxon>Laurasiatheria</taxon>
        <taxon>Carnivora</taxon>
        <taxon>Feliformia</taxon>
        <taxon>Felidae</taxon>
        <taxon>Felinae</taxon>
        <taxon>Lynx</taxon>
    </lineage>
</organism>
<dbReference type="PANTHER" id="PTHR23317:SF71">
    <property type="entry name" value="DEDICATOR OF CYTOKINESIS PROTEIN 10"/>
    <property type="match status" value="1"/>
</dbReference>
<dbReference type="Ensembl" id="ENSLCNT00005015535.1">
    <property type="protein sequence ID" value="ENSLCNP00005013895.1"/>
    <property type="gene ID" value="ENSLCNG00005009107.1"/>
</dbReference>
<reference evidence="5" key="1">
    <citation type="submission" date="2025-08" db="UniProtKB">
        <authorList>
            <consortium name="Ensembl"/>
        </authorList>
    </citation>
    <scope>IDENTIFICATION</scope>
</reference>
<dbReference type="InterPro" id="IPR046770">
    <property type="entry name" value="DOCKER_Lobe_B"/>
</dbReference>
<keyword evidence="3" id="KW-1133">Transmembrane helix</keyword>
<dbReference type="Gene3D" id="1.20.58.740">
    <property type="match status" value="1"/>
</dbReference>
<dbReference type="Proteomes" id="UP000472241">
    <property type="component" value="Unplaced"/>
</dbReference>
<dbReference type="InterPro" id="IPR046769">
    <property type="entry name" value="DOCKER_Lobe_A"/>
</dbReference>
<keyword evidence="3" id="KW-0812">Transmembrane</keyword>
<keyword evidence="6" id="KW-1185">Reference proteome</keyword>
<reference evidence="5" key="2">
    <citation type="submission" date="2025-09" db="UniProtKB">
        <authorList>
            <consortium name="Ensembl"/>
        </authorList>
    </citation>
    <scope>IDENTIFICATION</scope>
</reference>
<dbReference type="Pfam" id="PF20422">
    <property type="entry name" value="DHR-2_Lobe_B"/>
    <property type="match status" value="1"/>
</dbReference>
<keyword evidence="1" id="KW-0344">Guanine-nucleotide releasing factor</keyword>
<accession>A0A667HS17</accession>
<dbReference type="InterPro" id="IPR043162">
    <property type="entry name" value="DOCK_C_lobe_C"/>
</dbReference>
<evidence type="ECO:0000256" key="1">
    <source>
        <dbReference type="ARBA" id="ARBA00022658"/>
    </source>
</evidence>
<dbReference type="FunFam" id="1.20.58.740:FF:000001">
    <property type="entry name" value="dedicator of cytokinesis protein 9 isoform X1"/>
    <property type="match status" value="1"/>
</dbReference>